<evidence type="ECO:0000313" key="1">
    <source>
        <dbReference type="EMBL" id="MFD1935380.1"/>
    </source>
</evidence>
<dbReference type="Proteomes" id="UP001597368">
    <property type="component" value="Unassembled WGS sequence"/>
</dbReference>
<comment type="caution">
    <text evidence="1">The sequence shown here is derived from an EMBL/GenBank/DDBJ whole genome shotgun (WGS) entry which is preliminary data.</text>
</comment>
<sequence>MAGSGGQDLSTWPLDKIDAREQALTSQIEQSKVAMLSSYEPLPSAFFTCLISGYD</sequence>
<organism evidence="1 2">
    <name type="scientific">Nonomuraea mangrovi</name>
    <dbReference type="NCBI Taxonomy" id="2316207"/>
    <lineage>
        <taxon>Bacteria</taxon>
        <taxon>Bacillati</taxon>
        <taxon>Actinomycetota</taxon>
        <taxon>Actinomycetes</taxon>
        <taxon>Streptosporangiales</taxon>
        <taxon>Streptosporangiaceae</taxon>
        <taxon>Nonomuraea</taxon>
    </lineage>
</organism>
<protein>
    <submittedName>
        <fullName evidence="1">Uncharacterized protein</fullName>
    </submittedName>
</protein>
<accession>A0ABW4T2I5</accession>
<proteinExistence type="predicted"/>
<dbReference type="EMBL" id="JBHUFV010000043">
    <property type="protein sequence ID" value="MFD1935380.1"/>
    <property type="molecule type" value="Genomic_DNA"/>
</dbReference>
<evidence type="ECO:0000313" key="2">
    <source>
        <dbReference type="Proteomes" id="UP001597368"/>
    </source>
</evidence>
<keyword evidence="2" id="KW-1185">Reference proteome</keyword>
<dbReference type="RefSeq" id="WP_379575497.1">
    <property type="nucleotide sequence ID" value="NZ_JBHUFV010000043.1"/>
</dbReference>
<name>A0ABW4T2I5_9ACTN</name>
<reference evidence="2" key="1">
    <citation type="journal article" date="2019" name="Int. J. Syst. Evol. Microbiol.">
        <title>The Global Catalogue of Microorganisms (GCM) 10K type strain sequencing project: providing services to taxonomists for standard genome sequencing and annotation.</title>
        <authorList>
            <consortium name="The Broad Institute Genomics Platform"/>
            <consortium name="The Broad Institute Genome Sequencing Center for Infectious Disease"/>
            <person name="Wu L."/>
            <person name="Ma J."/>
        </authorList>
    </citation>
    <scope>NUCLEOTIDE SEQUENCE [LARGE SCALE GENOMIC DNA]</scope>
    <source>
        <strain evidence="2">ICMP 6774ER</strain>
    </source>
</reference>
<gene>
    <name evidence="1" type="ORF">ACFSKW_28285</name>
</gene>